<comment type="subunit">
    <text evidence="5">Homohexamer.</text>
</comment>
<comment type="domain">
    <text evidence="12">The N-terminal region seems to be important for proper quaternary structure. The C-terminal region contains the substrate-binding site.</text>
</comment>
<dbReference type="NCBIfam" id="TIGR00651">
    <property type="entry name" value="pta"/>
    <property type="match status" value="1"/>
</dbReference>
<feature type="domain" description="Phosphate acetyl/butaryl transferase" evidence="13">
    <location>
        <begin position="379"/>
        <end position="694"/>
    </location>
</feature>
<dbReference type="SUPFAM" id="SSF52540">
    <property type="entry name" value="P-loop containing nucleoside triphosphate hydrolases"/>
    <property type="match status" value="1"/>
</dbReference>
<dbReference type="InterPro" id="IPR042112">
    <property type="entry name" value="P_AcTrfase_dom2"/>
</dbReference>
<dbReference type="RefSeq" id="WP_010940288.1">
    <property type="nucleotide sequence ID" value="NC_008751.1"/>
</dbReference>
<dbReference type="CDD" id="cd03109">
    <property type="entry name" value="DTBS"/>
    <property type="match status" value="1"/>
</dbReference>
<evidence type="ECO:0000259" key="13">
    <source>
        <dbReference type="Pfam" id="PF01515"/>
    </source>
</evidence>
<dbReference type="Gene3D" id="3.40.50.10750">
    <property type="entry name" value="Isocitrate/Isopropylmalate dehydrogenase-like"/>
    <property type="match status" value="1"/>
</dbReference>
<dbReference type="FunFam" id="3.40.50.10750:FF:000001">
    <property type="entry name" value="Phosphate acetyltransferase"/>
    <property type="match status" value="1"/>
</dbReference>
<dbReference type="PANTHER" id="PTHR43356">
    <property type="entry name" value="PHOSPHATE ACETYLTRANSFERASE"/>
    <property type="match status" value="1"/>
</dbReference>
<dbReference type="InterPro" id="IPR002505">
    <property type="entry name" value="PTA_PTB"/>
</dbReference>
<dbReference type="Gene3D" id="3.40.50.10950">
    <property type="match status" value="1"/>
</dbReference>
<dbReference type="AlphaFoldDB" id="A0A0H3A5R0"/>
<reference evidence="16" key="1">
    <citation type="journal article" date="2009" name="Environ. Microbiol.">
        <title>Contribution of mobile genetic elements to Desulfovibrio vulgaris genome plasticity.</title>
        <authorList>
            <person name="Walker C.B."/>
            <person name="Stolyar S."/>
            <person name="Chivian D."/>
            <person name="Pinel N."/>
            <person name="Gabster J.A."/>
            <person name="Dehal P.S."/>
            <person name="He Z."/>
            <person name="Yang Z.K."/>
            <person name="Yen H.C."/>
            <person name="Zhou J."/>
            <person name="Wall J.D."/>
            <person name="Hazen T.C."/>
            <person name="Arkin A.P."/>
            <person name="Stahl D.A."/>
        </authorList>
    </citation>
    <scope>NUCLEOTIDE SEQUENCE [LARGE SCALE GENOMIC DNA]</scope>
    <source>
        <strain evidence="16">DP4</strain>
    </source>
</reference>
<dbReference type="EMBL" id="CP000527">
    <property type="protein sequence ID" value="ABM27367.1"/>
    <property type="molecule type" value="Genomic_DNA"/>
</dbReference>
<dbReference type="HOGENOM" id="CLU_019723_3_0_7"/>
<evidence type="ECO:0000256" key="4">
    <source>
        <dbReference type="ARBA" id="ARBA00009786"/>
    </source>
</evidence>
<dbReference type="Pfam" id="PF07085">
    <property type="entry name" value="DRTGG"/>
    <property type="match status" value="1"/>
</dbReference>
<comment type="similarity">
    <text evidence="4 12">In the N-terminal section; belongs to the CobB/CobQ family.</text>
</comment>
<sequence length="704" mass="76830">MSNNLYITATESKSGKSAVVLGMMQLLLRDVRKVAFFRPIINQASTDVRDHDINLILRHFGLDIAYEDTYAYSLQDARELINNGQHATLLDNILKKYKKLEDAYDFVLCEGTDFLGKDAAFEFELNADIAANLGCPVMVVANGQQKAARELIASTQLTIDLLDEKGLDVVTAVINRATVTEAEREEIIKSLECKVNCSNPLAVYVLPEESTLGKPTMNDVKKWLGAQVLYGHGRLDTLVDDYIIAAMQIGNFLDYVSQGCLVITPGDRSDIILSSLASRLSTAYPDISGLLLTGGLEPAANVHRLIEGWTGVPIPILSVKDHTYKTIQTLNELYGKIEPDNDRKINTALALFERHIDSSELGSRLINRKSSRITPKMFEFNLIEKAKRNRMRIVLPEGAEERILRAADILVRREVADIILLGDANTVGSRIGDLGLDMDGVQIVQPNLSPKFDEYVAAYHECRKKKGISMEQARDMMNDPTYFGTMMVHKGDADGMVSGAINTTAHTIRPAFEFIKTKPGVSIVSSVFLMCLKDRVLVFGDCAVNPNPTAEQLAEIAISASHTARIFGVDPRVAMLSYSTGSSGKGADVEKVIEATRIAKERAPELLLEGPLQYDAAIDMDVARTKLPGSTVAGQATVFIFPDLNTGNNTYKAVQRAAGAVAIGPVLQGLNKPVNDLSRGCTVADIVNTVAITAIQAQAEKGLI</sequence>
<dbReference type="SUPFAM" id="SSF75138">
    <property type="entry name" value="HprK N-terminal domain-like"/>
    <property type="match status" value="1"/>
</dbReference>
<dbReference type="EC" id="2.3.1.8" evidence="6 12"/>
<dbReference type="Proteomes" id="UP000009173">
    <property type="component" value="Chromosome"/>
</dbReference>
<dbReference type="Pfam" id="PF01515">
    <property type="entry name" value="PTA_PTB"/>
    <property type="match status" value="1"/>
</dbReference>
<dbReference type="SMR" id="A0A0H3A5R0"/>
<protein>
    <recommendedName>
        <fullName evidence="7 12">Phosphate acetyltransferase</fullName>
        <ecNumber evidence="6 12">2.3.1.8</ecNumber>
    </recommendedName>
    <alternativeName>
        <fullName evidence="11 12">Phosphotransacetylase</fullName>
    </alternativeName>
</protein>
<dbReference type="GO" id="GO:0008959">
    <property type="term" value="F:phosphate acetyltransferase activity"/>
    <property type="evidence" value="ECO:0007669"/>
    <property type="project" value="UniProtKB-EC"/>
</dbReference>
<keyword evidence="10 12" id="KW-0012">Acyltransferase</keyword>
<evidence type="ECO:0000313" key="16">
    <source>
        <dbReference type="Proteomes" id="UP000009173"/>
    </source>
</evidence>
<dbReference type="SUPFAM" id="SSF53659">
    <property type="entry name" value="Isocitrate/Isopropylmalate dehydrogenase-like"/>
    <property type="match status" value="1"/>
</dbReference>
<comment type="catalytic activity">
    <reaction evidence="12">
        <text>acetyl-CoA + phosphate = acetyl phosphate + CoA</text>
        <dbReference type="Rhea" id="RHEA:19521"/>
        <dbReference type="ChEBI" id="CHEBI:22191"/>
        <dbReference type="ChEBI" id="CHEBI:43474"/>
        <dbReference type="ChEBI" id="CHEBI:57287"/>
        <dbReference type="ChEBI" id="CHEBI:57288"/>
        <dbReference type="EC" id="2.3.1.8"/>
    </reaction>
</comment>
<comment type="pathway">
    <text evidence="2 12">Metabolic intermediate biosynthesis; acetyl-CoA biosynthesis; acetyl-CoA from acetate: step 2/2.</text>
</comment>
<gene>
    <name evidence="15" type="ordered locus">Dvul_0344</name>
</gene>
<feature type="domain" description="DRTGG" evidence="14">
    <location>
        <begin position="219"/>
        <end position="332"/>
    </location>
</feature>
<dbReference type="UniPathway" id="UPA00340">
    <property type="reaction ID" value="UER00459"/>
</dbReference>
<organism evidence="15 16">
    <name type="scientific">Nitratidesulfovibrio vulgaris (strain DP4)</name>
    <name type="common">Desulfovibrio vulgaris</name>
    <dbReference type="NCBI Taxonomy" id="391774"/>
    <lineage>
        <taxon>Bacteria</taxon>
        <taxon>Pseudomonadati</taxon>
        <taxon>Thermodesulfobacteriota</taxon>
        <taxon>Desulfovibrionia</taxon>
        <taxon>Desulfovibrionales</taxon>
        <taxon>Desulfovibrionaceae</taxon>
        <taxon>Nitratidesulfovibrio</taxon>
    </lineage>
</organism>
<dbReference type="PIRSF" id="PIRSF006107">
    <property type="entry name" value="PhpActrans_proteobac"/>
    <property type="match status" value="1"/>
</dbReference>
<evidence type="ECO:0000259" key="14">
    <source>
        <dbReference type="Pfam" id="PF07085"/>
    </source>
</evidence>
<dbReference type="GO" id="GO:0005737">
    <property type="term" value="C:cytoplasm"/>
    <property type="evidence" value="ECO:0007669"/>
    <property type="project" value="UniProtKB-SubCell"/>
</dbReference>
<evidence type="ECO:0000256" key="6">
    <source>
        <dbReference type="ARBA" id="ARBA00012707"/>
    </source>
</evidence>
<evidence type="ECO:0000256" key="8">
    <source>
        <dbReference type="ARBA" id="ARBA00022490"/>
    </source>
</evidence>
<dbReference type="InterPro" id="IPR042113">
    <property type="entry name" value="P_AcTrfase_dom1"/>
</dbReference>
<evidence type="ECO:0000313" key="15">
    <source>
        <dbReference type="EMBL" id="ABM27367.1"/>
    </source>
</evidence>
<evidence type="ECO:0000256" key="9">
    <source>
        <dbReference type="ARBA" id="ARBA00022679"/>
    </source>
</evidence>
<evidence type="ECO:0000256" key="2">
    <source>
        <dbReference type="ARBA" id="ARBA00004989"/>
    </source>
</evidence>
<dbReference type="InterPro" id="IPR016475">
    <property type="entry name" value="P-Actrans_bac"/>
</dbReference>
<dbReference type="InterPro" id="IPR004614">
    <property type="entry name" value="P_AcTrfase"/>
</dbReference>
<name>A0A0H3A5R0_NITV4</name>
<evidence type="ECO:0000256" key="7">
    <source>
        <dbReference type="ARBA" id="ARBA00021528"/>
    </source>
</evidence>
<evidence type="ECO:0000256" key="10">
    <source>
        <dbReference type="ARBA" id="ARBA00023315"/>
    </source>
</evidence>
<dbReference type="Gene3D" id="3.40.50.300">
    <property type="entry name" value="P-loop containing nucleotide triphosphate hydrolases"/>
    <property type="match status" value="1"/>
</dbReference>
<dbReference type="NCBIfam" id="NF004167">
    <property type="entry name" value="PRK05632.1"/>
    <property type="match status" value="1"/>
</dbReference>
<dbReference type="InterPro" id="IPR027417">
    <property type="entry name" value="P-loop_NTPase"/>
</dbReference>
<evidence type="ECO:0000256" key="11">
    <source>
        <dbReference type="ARBA" id="ARBA00031108"/>
    </source>
</evidence>
<dbReference type="InterPro" id="IPR010766">
    <property type="entry name" value="DRTGG"/>
</dbReference>
<evidence type="ECO:0000256" key="12">
    <source>
        <dbReference type="PIRNR" id="PIRNR006107"/>
    </source>
</evidence>
<dbReference type="InterPro" id="IPR028979">
    <property type="entry name" value="Ser_kin/Pase_Hpr-like_N_sf"/>
</dbReference>
<dbReference type="KEGG" id="dvl:Dvul_0344"/>
<keyword evidence="9 12" id="KW-0808">Transferase</keyword>
<dbReference type="Pfam" id="PF13500">
    <property type="entry name" value="AAA_26"/>
    <property type="match status" value="1"/>
</dbReference>
<dbReference type="GO" id="GO:0006085">
    <property type="term" value="P:acetyl-CoA biosynthetic process"/>
    <property type="evidence" value="ECO:0007669"/>
    <property type="project" value="UniProtKB-UniPathway"/>
</dbReference>
<proteinExistence type="inferred from homology"/>
<evidence type="ECO:0000256" key="3">
    <source>
        <dbReference type="ARBA" id="ARBA00008756"/>
    </source>
</evidence>
<evidence type="ECO:0000256" key="1">
    <source>
        <dbReference type="ARBA" id="ARBA00004496"/>
    </source>
</evidence>
<dbReference type="Gene3D" id="3.40.1390.20">
    <property type="entry name" value="HprK N-terminal domain-like"/>
    <property type="match status" value="1"/>
</dbReference>
<comment type="similarity">
    <text evidence="3 12">In the C-terminal section; belongs to the phosphate acetyltransferase and butyryltransferase family.</text>
</comment>
<comment type="subcellular location">
    <subcellularLocation>
        <location evidence="1 12">Cytoplasm</location>
    </subcellularLocation>
</comment>
<evidence type="ECO:0000256" key="5">
    <source>
        <dbReference type="ARBA" id="ARBA00011643"/>
    </source>
</evidence>
<dbReference type="PANTHER" id="PTHR43356:SF3">
    <property type="entry name" value="PHOSPHATE ACETYLTRANSFERASE"/>
    <property type="match status" value="1"/>
</dbReference>
<keyword evidence="8 12" id="KW-0963">Cytoplasm</keyword>
<dbReference type="InterPro" id="IPR050500">
    <property type="entry name" value="Phos_Acetyltrans/Butyryltrans"/>
</dbReference>
<comment type="function">
    <text evidence="12">Involved in acetate metabolism.</text>
</comment>
<accession>A0A0H3A5R0</accession>
<dbReference type="NCBIfam" id="NF007233">
    <property type="entry name" value="PRK09653.1"/>
    <property type="match status" value="1"/>
</dbReference>